<feature type="transmembrane region" description="Helical" evidence="11">
    <location>
        <begin position="47"/>
        <end position="66"/>
    </location>
</feature>
<dbReference type="GO" id="GO:0005886">
    <property type="term" value="C:plasma membrane"/>
    <property type="evidence" value="ECO:0007669"/>
    <property type="project" value="UniProtKB-SubCell"/>
</dbReference>
<reference evidence="13" key="1">
    <citation type="submission" date="2008-06" db="EMBL/GenBank/DDBJ databases">
        <title>Complete sequence of chromosome of Prosthecochloris aestuarii DSM 271.</title>
        <authorList>
            <consortium name="US DOE Joint Genome Institute"/>
            <person name="Lucas S."/>
            <person name="Copeland A."/>
            <person name="Lapidus A."/>
            <person name="Glavina del Rio T."/>
            <person name="Dalin E."/>
            <person name="Tice H."/>
            <person name="Bruce D."/>
            <person name="Goodwin L."/>
            <person name="Pitluck S."/>
            <person name="Schmutz J."/>
            <person name="Larimer F."/>
            <person name="Land M."/>
            <person name="Hauser L."/>
            <person name="Kyrpides N."/>
            <person name="Anderson I."/>
            <person name="Liu Z."/>
            <person name="Li T."/>
            <person name="Zhao F."/>
            <person name="Overmann J."/>
            <person name="Bryant D.A."/>
            <person name="Richardson P."/>
        </authorList>
    </citation>
    <scope>NUCLEOTIDE SEQUENCE [LARGE SCALE GENOMIC DNA]</scope>
    <source>
        <strain evidence="13">DSM 271</strain>
    </source>
</reference>
<dbReference type="PROSITE" id="PS52015">
    <property type="entry name" value="TONB_CTD"/>
    <property type="match status" value="1"/>
</dbReference>
<dbReference type="InterPro" id="IPR051045">
    <property type="entry name" value="TonB-dependent_transducer"/>
</dbReference>
<proteinExistence type="inferred from homology"/>
<feature type="region of interest" description="Disordered" evidence="10">
    <location>
        <begin position="96"/>
        <end position="125"/>
    </location>
</feature>
<dbReference type="KEGG" id="paa:Paes_0591"/>
<comment type="similarity">
    <text evidence="2">Belongs to the TonB family.</text>
</comment>
<keyword evidence="5" id="KW-0997">Cell inner membrane</keyword>
<feature type="compositionally biased region" description="Pro residues" evidence="10">
    <location>
        <begin position="99"/>
        <end position="124"/>
    </location>
</feature>
<dbReference type="SUPFAM" id="SSF74653">
    <property type="entry name" value="TolA/TonB C-terminal domain"/>
    <property type="match status" value="1"/>
</dbReference>
<evidence type="ECO:0000313" key="14">
    <source>
        <dbReference type="Proteomes" id="UP000002725"/>
    </source>
</evidence>
<keyword evidence="14" id="KW-1185">Reference proteome</keyword>
<keyword evidence="7" id="KW-0653">Protein transport</keyword>
<dbReference type="RefSeq" id="WP_012505184.1">
    <property type="nucleotide sequence ID" value="NC_011059.1"/>
</dbReference>
<evidence type="ECO:0000256" key="8">
    <source>
        <dbReference type="ARBA" id="ARBA00022989"/>
    </source>
</evidence>
<evidence type="ECO:0000256" key="1">
    <source>
        <dbReference type="ARBA" id="ARBA00004383"/>
    </source>
</evidence>
<dbReference type="GO" id="GO:0030288">
    <property type="term" value="C:outer membrane-bounded periplasmic space"/>
    <property type="evidence" value="ECO:0007669"/>
    <property type="project" value="InterPro"/>
</dbReference>
<dbReference type="Proteomes" id="UP000002725">
    <property type="component" value="Chromosome"/>
</dbReference>
<name>B4S5Z6_PROA2</name>
<dbReference type="HOGENOM" id="CLU_092789_0_0_10"/>
<keyword evidence="9 11" id="KW-0472">Membrane</keyword>
<dbReference type="InterPro" id="IPR003538">
    <property type="entry name" value="TonB"/>
</dbReference>
<dbReference type="Gene3D" id="3.30.1150.10">
    <property type="match status" value="1"/>
</dbReference>
<keyword evidence="4" id="KW-1003">Cell membrane</keyword>
<evidence type="ECO:0000313" key="13">
    <source>
        <dbReference type="EMBL" id="ACF45647.1"/>
    </source>
</evidence>
<dbReference type="NCBIfam" id="TIGR01352">
    <property type="entry name" value="tonB_Cterm"/>
    <property type="match status" value="1"/>
</dbReference>
<dbReference type="InterPro" id="IPR037682">
    <property type="entry name" value="TonB_C"/>
</dbReference>
<dbReference type="GO" id="GO:0055085">
    <property type="term" value="P:transmembrane transport"/>
    <property type="evidence" value="ECO:0007669"/>
    <property type="project" value="InterPro"/>
</dbReference>
<evidence type="ECO:0000256" key="5">
    <source>
        <dbReference type="ARBA" id="ARBA00022519"/>
    </source>
</evidence>
<evidence type="ECO:0000256" key="10">
    <source>
        <dbReference type="SAM" id="MobiDB-lite"/>
    </source>
</evidence>
<organism evidence="13 14">
    <name type="scientific">Prosthecochloris aestuarii (strain DSM 271 / SK 413)</name>
    <dbReference type="NCBI Taxonomy" id="290512"/>
    <lineage>
        <taxon>Bacteria</taxon>
        <taxon>Pseudomonadati</taxon>
        <taxon>Chlorobiota</taxon>
        <taxon>Chlorobiia</taxon>
        <taxon>Chlorobiales</taxon>
        <taxon>Chlorobiaceae</taxon>
        <taxon>Prosthecochloris</taxon>
    </lineage>
</organism>
<gene>
    <name evidence="13" type="ordered locus">Paes_0591</name>
</gene>
<keyword evidence="6 11" id="KW-0812">Transmembrane</keyword>
<dbReference type="GO" id="GO:0015891">
    <property type="term" value="P:siderophore transport"/>
    <property type="evidence" value="ECO:0007669"/>
    <property type="project" value="InterPro"/>
</dbReference>
<dbReference type="PRINTS" id="PR01374">
    <property type="entry name" value="TONBPROTEIN"/>
</dbReference>
<evidence type="ECO:0000256" key="3">
    <source>
        <dbReference type="ARBA" id="ARBA00022448"/>
    </source>
</evidence>
<dbReference type="InterPro" id="IPR006260">
    <property type="entry name" value="TonB/TolA_C"/>
</dbReference>
<protein>
    <submittedName>
        <fullName evidence="13">TonB family protein</fullName>
    </submittedName>
</protein>
<evidence type="ECO:0000256" key="11">
    <source>
        <dbReference type="SAM" id="Phobius"/>
    </source>
</evidence>
<evidence type="ECO:0000256" key="6">
    <source>
        <dbReference type="ARBA" id="ARBA00022692"/>
    </source>
</evidence>
<dbReference type="PANTHER" id="PTHR33446">
    <property type="entry name" value="PROTEIN TONB-RELATED"/>
    <property type="match status" value="1"/>
</dbReference>
<keyword evidence="3" id="KW-0813">Transport</keyword>
<evidence type="ECO:0000256" key="7">
    <source>
        <dbReference type="ARBA" id="ARBA00022927"/>
    </source>
</evidence>
<dbReference type="EMBL" id="CP001108">
    <property type="protein sequence ID" value="ACF45647.1"/>
    <property type="molecule type" value="Genomic_DNA"/>
</dbReference>
<evidence type="ECO:0000259" key="12">
    <source>
        <dbReference type="PROSITE" id="PS52015"/>
    </source>
</evidence>
<comment type="subcellular location">
    <subcellularLocation>
        <location evidence="1">Cell inner membrane</location>
        <topology evidence="1">Single-pass membrane protein</topology>
        <orientation evidence="1">Periplasmic side</orientation>
    </subcellularLocation>
</comment>
<dbReference type="eggNOG" id="COG0810">
    <property type="taxonomic scope" value="Bacteria"/>
</dbReference>
<evidence type="ECO:0000256" key="4">
    <source>
        <dbReference type="ARBA" id="ARBA00022475"/>
    </source>
</evidence>
<feature type="domain" description="TonB C-terminal" evidence="12">
    <location>
        <begin position="181"/>
        <end position="273"/>
    </location>
</feature>
<keyword evidence="8 11" id="KW-1133">Transmembrane helix</keyword>
<sequence length="273" mass="29664">MALNFDNVHKDAPVKVRRWSFSGGFLDTDRLRKIGYGNLVLRKQSHLFLGHGVIVAVLILFMFWSVTANWSNLSGLLGFSPDSSDDPTCYTVITSVTQLPPPPPIDRPEPPPIKAAAPPAPVPVEKPANVGKVKQVKEAEAPPEQTLATQNEIKDAIQHQSALEAGAGTGPFLEDGPVFIPCETMPTFVKQKKPRYPDIARQAGIEGKVIVSVLIAENGKPIKASVVKRIPADCRVFDTVAIDALMTSLYSPGIQNGSPVKVWLTVPMRFKLD</sequence>
<accession>B4S5Z6</accession>
<evidence type="ECO:0000256" key="2">
    <source>
        <dbReference type="ARBA" id="ARBA00006555"/>
    </source>
</evidence>
<dbReference type="AlphaFoldDB" id="B4S5Z6"/>
<dbReference type="STRING" id="290512.Paes_0591"/>
<evidence type="ECO:0000256" key="9">
    <source>
        <dbReference type="ARBA" id="ARBA00023136"/>
    </source>
</evidence>
<dbReference type="Pfam" id="PF03544">
    <property type="entry name" value="TonB_C"/>
    <property type="match status" value="1"/>
</dbReference>
<dbReference type="GO" id="GO:0015031">
    <property type="term" value="P:protein transport"/>
    <property type="evidence" value="ECO:0007669"/>
    <property type="project" value="UniProtKB-KW"/>
</dbReference>
<dbReference type="GO" id="GO:0031992">
    <property type="term" value="F:energy transducer activity"/>
    <property type="evidence" value="ECO:0007669"/>
    <property type="project" value="InterPro"/>
</dbReference>